<evidence type="ECO:0000256" key="2">
    <source>
        <dbReference type="ARBA" id="ARBA00022605"/>
    </source>
</evidence>
<dbReference type="Gene3D" id="1.20.970.10">
    <property type="entry name" value="Transferase, Pyrimidine Nucleoside Phosphorylase, Chain C"/>
    <property type="match status" value="1"/>
</dbReference>
<dbReference type="GO" id="GO:0000162">
    <property type="term" value="P:L-tryptophan biosynthetic process"/>
    <property type="evidence" value="ECO:0007669"/>
    <property type="project" value="UniProtKB-UniRule"/>
</dbReference>
<feature type="binding site" evidence="9">
    <location>
        <position position="225"/>
    </location>
    <ligand>
        <name>Mg(2+)</name>
        <dbReference type="ChEBI" id="CHEBI:18420"/>
        <label>1</label>
    </ligand>
</feature>
<gene>
    <name evidence="9 10" type="primary">trpD</name>
    <name evidence="10" type="ORF">HG933_07450</name>
</gene>
<feature type="binding site" evidence="9">
    <location>
        <position position="87"/>
    </location>
    <ligand>
        <name>5-phospho-alpha-D-ribose 1-diphosphate</name>
        <dbReference type="ChEBI" id="CHEBI:58017"/>
    </ligand>
</feature>
<evidence type="ECO:0000256" key="9">
    <source>
        <dbReference type="HAMAP-Rule" id="MF_00211"/>
    </source>
</evidence>
<dbReference type="Gene3D" id="3.40.1030.10">
    <property type="entry name" value="Nucleoside phosphorylase/phosphoribosyltransferase catalytic domain"/>
    <property type="match status" value="1"/>
</dbReference>
<feature type="binding site" evidence="9">
    <location>
        <position position="79"/>
    </location>
    <ligand>
        <name>5-phospho-alpha-D-ribose 1-diphosphate</name>
        <dbReference type="ChEBI" id="CHEBI:58017"/>
    </ligand>
</feature>
<dbReference type="InterPro" id="IPR017459">
    <property type="entry name" value="Glycosyl_Trfase_fam3_N_dom"/>
</dbReference>
<sequence length="354" mass="38432">MLTSLLKTITKGKDLNQRESSIVMEQIMEGTISDVQLAGFLAALTTKGASEEEITAFARTMRQYSMHVPCTMDVFDIVGTGGGRTKTFNISTTASFVIAAGGVRVAKHGNRAKTSRSGSADVLEALGANIFLSPESCLDMLQQIGLCYFYTRYYYYMMKRIDAVREQLGIYTVFDVLRPLTNPAHAVYEILGVNAPHLVEPMAHVLAALGVRHGMVVYGQDGSDEISASAATTICEFTPESFSTYEIRPEDFNLPRASRDELRGGLPKHNAAITRAVLDGHKGGARTAVLLNAGAGLYVGGSVLNLYAGIRKAARLIDSGLARQKLDDFLVLSQRLGQAEKVKLIADREPEDMV</sequence>
<dbReference type="FunFam" id="3.40.1030.10:FF:000002">
    <property type="entry name" value="Anthranilate phosphoribosyltransferase"/>
    <property type="match status" value="1"/>
</dbReference>
<keyword evidence="5 9" id="KW-0822">Tryptophan biosynthesis</keyword>
<organism evidence="10 11">
    <name type="scientific">Megasphaera elsdenii</name>
    <dbReference type="NCBI Taxonomy" id="907"/>
    <lineage>
        <taxon>Bacteria</taxon>
        <taxon>Bacillati</taxon>
        <taxon>Bacillota</taxon>
        <taxon>Negativicutes</taxon>
        <taxon>Veillonellales</taxon>
        <taxon>Veillonellaceae</taxon>
        <taxon>Megasphaera</taxon>
    </lineage>
</organism>
<dbReference type="SUPFAM" id="SSF52418">
    <property type="entry name" value="Nucleoside phosphorylase/phosphoribosyltransferase catalytic domain"/>
    <property type="match status" value="1"/>
</dbReference>
<dbReference type="InterPro" id="IPR005940">
    <property type="entry name" value="Anthranilate_Pribosyl_Tfrase"/>
</dbReference>
<feature type="binding site" evidence="9">
    <location>
        <position position="224"/>
    </location>
    <ligand>
        <name>Mg(2+)</name>
        <dbReference type="ChEBI" id="CHEBI:18420"/>
        <label>2</label>
    </ligand>
</feature>
<dbReference type="EC" id="2.4.2.18" evidence="9"/>
<dbReference type="GO" id="GO:0004048">
    <property type="term" value="F:anthranilate phosphoribosyltransferase activity"/>
    <property type="evidence" value="ECO:0007669"/>
    <property type="project" value="UniProtKB-UniRule"/>
</dbReference>
<dbReference type="Proteomes" id="UP000536773">
    <property type="component" value="Unassembled WGS sequence"/>
</dbReference>
<dbReference type="InterPro" id="IPR035902">
    <property type="entry name" value="Nuc_phospho_transferase"/>
</dbReference>
<comment type="similarity">
    <text evidence="9">Belongs to the anthranilate phosphoribosyltransferase family.</text>
</comment>
<evidence type="ECO:0000313" key="10">
    <source>
        <dbReference type="EMBL" id="NMK39215.1"/>
    </source>
</evidence>
<comment type="cofactor">
    <cofactor evidence="9">
        <name>Mg(2+)</name>
        <dbReference type="ChEBI" id="CHEBI:18420"/>
    </cofactor>
    <text evidence="9">Binds 2 magnesium ions per monomer.</text>
</comment>
<keyword evidence="9" id="KW-0479">Metal-binding</keyword>
<evidence type="ECO:0000256" key="1">
    <source>
        <dbReference type="ARBA" id="ARBA00004907"/>
    </source>
</evidence>
<proteinExistence type="inferred from homology"/>
<name>A0A1M6NI18_MEGEL</name>
<comment type="caution">
    <text evidence="9">Lacks conserved residue(s) required for the propagation of feature annotation.</text>
</comment>
<dbReference type="PANTHER" id="PTHR43285:SF2">
    <property type="entry name" value="ANTHRANILATE PHOSPHORIBOSYLTRANSFERASE"/>
    <property type="match status" value="1"/>
</dbReference>
<dbReference type="AlphaFoldDB" id="A0A1M6NI18"/>
<comment type="subunit">
    <text evidence="9">Homodimer.</text>
</comment>
<evidence type="ECO:0000256" key="3">
    <source>
        <dbReference type="ARBA" id="ARBA00022676"/>
    </source>
</evidence>
<dbReference type="PANTHER" id="PTHR43285">
    <property type="entry name" value="ANTHRANILATE PHOSPHORIBOSYLTRANSFERASE"/>
    <property type="match status" value="1"/>
</dbReference>
<keyword evidence="2 9" id="KW-0028">Amino-acid biosynthesis</keyword>
<evidence type="ECO:0000256" key="5">
    <source>
        <dbReference type="ARBA" id="ARBA00022822"/>
    </source>
</evidence>
<reference evidence="10 11" key="1">
    <citation type="submission" date="2020-04" db="EMBL/GenBank/DDBJ databases">
        <authorList>
            <person name="Hitch T.C.A."/>
            <person name="Wylensek D."/>
            <person name="Clavel T."/>
        </authorList>
    </citation>
    <scope>NUCLEOTIDE SEQUENCE [LARGE SCALE GENOMIC DNA]</scope>
    <source>
        <strain evidence="10 11">WCA-386-APC-2A</strain>
    </source>
</reference>
<keyword evidence="4 9" id="KW-0808">Transferase</keyword>
<dbReference type="InterPro" id="IPR036320">
    <property type="entry name" value="Glycosyl_Trfase_fam3_N_dom_sf"/>
</dbReference>
<keyword evidence="3 9" id="KW-0328">Glycosyltransferase</keyword>
<dbReference type="InterPro" id="IPR000312">
    <property type="entry name" value="Glycosyl_Trfase_fam3"/>
</dbReference>
<dbReference type="NCBIfam" id="TIGR01245">
    <property type="entry name" value="trpD"/>
    <property type="match status" value="1"/>
</dbReference>
<dbReference type="Pfam" id="PF00591">
    <property type="entry name" value="Glycos_transf_3"/>
    <property type="match status" value="1"/>
</dbReference>
<keyword evidence="6 9" id="KW-0057">Aromatic amino acid biosynthesis</keyword>
<feature type="binding site" evidence="9">
    <location>
        <position position="91"/>
    </location>
    <ligand>
        <name>Mg(2+)</name>
        <dbReference type="ChEBI" id="CHEBI:18420"/>
        <label>1</label>
    </ligand>
</feature>
<evidence type="ECO:0000256" key="7">
    <source>
        <dbReference type="ARBA" id="ARBA00052328"/>
    </source>
</evidence>
<dbReference type="RefSeq" id="WP_014015090.1">
    <property type="nucleotide sequence ID" value="NZ_JAXJBZ010000015.1"/>
</dbReference>
<feature type="binding site" evidence="9">
    <location>
        <position position="110"/>
    </location>
    <ligand>
        <name>anthranilate</name>
        <dbReference type="ChEBI" id="CHEBI:16567"/>
        <label>1</label>
    </ligand>
</feature>
<dbReference type="UniPathway" id="UPA00035">
    <property type="reaction ID" value="UER00041"/>
</dbReference>
<feature type="binding site" evidence="9">
    <location>
        <position position="225"/>
    </location>
    <ligand>
        <name>Mg(2+)</name>
        <dbReference type="ChEBI" id="CHEBI:18420"/>
        <label>2</label>
    </ligand>
</feature>
<evidence type="ECO:0000256" key="4">
    <source>
        <dbReference type="ARBA" id="ARBA00022679"/>
    </source>
</evidence>
<feature type="binding site" evidence="9">
    <location>
        <position position="119"/>
    </location>
    <ligand>
        <name>5-phospho-alpha-D-ribose 1-diphosphate</name>
        <dbReference type="ChEBI" id="CHEBI:58017"/>
    </ligand>
</feature>
<evidence type="ECO:0000256" key="8">
    <source>
        <dbReference type="ARBA" id="ARBA00061188"/>
    </source>
</evidence>
<feature type="binding site" evidence="9">
    <location>
        <begin position="107"/>
        <end position="115"/>
    </location>
    <ligand>
        <name>5-phospho-alpha-D-ribose 1-diphosphate</name>
        <dbReference type="ChEBI" id="CHEBI:58017"/>
    </ligand>
</feature>
<comment type="similarity">
    <text evidence="8">In the C-terminal section; belongs to the anthranilate phosphoribosyltransferase family.</text>
</comment>
<feature type="binding site" evidence="9">
    <location>
        <position position="79"/>
    </location>
    <ligand>
        <name>anthranilate</name>
        <dbReference type="ChEBI" id="CHEBI:16567"/>
        <label>1</label>
    </ligand>
</feature>
<accession>A0A1M6NI18</accession>
<feature type="binding site" evidence="9">
    <location>
        <begin position="89"/>
        <end position="92"/>
    </location>
    <ligand>
        <name>5-phospho-alpha-D-ribose 1-diphosphate</name>
        <dbReference type="ChEBI" id="CHEBI:58017"/>
    </ligand>
</feature>
<dbReference type="SUPFAM" id="SSF47648">
    <property type="entry name" value="Nucleoside phosphorylase/phosphoribosyltransferase N-terminal domain"/>
    <property type="match status" value="1"/>
</dbReference>
<dbReference type="EMBL" id="JABBJH010000009">
    <property type="protein sequence ID" value="NMK39215.1"/>
    <property type="molecule type" value="Genomic_DNA"/>
</dbReference>
<dbReference type="GO" id="GO:0000287">
    <property type="term" value="F:magnesium ion binding"/>
    <property type="evidence" value="ECO:0007669"/>
    <property type="project" value="UniProtKB-UniRule"/>
</dbReference>
<comment type="function">
    <text evidence="9">Catalyzes the transfer of the phosphoribosyl group of 5-phosphorylribose-1-pyrophosphate (PRPP) to anthranilate to yield N-(5'-phosphoribosyl)-anthranilate (PRA).</text>
</comment>
<dbReference type="Pfam" id="PF02885">
    <property type="entry name" value="Glycos_trans_3N"/>
    <property type="match status" value="1"/>
</dbReference>
<comment type="pathway">
    <text evidence="1 9">Amino-acid biosynthesis; L-tryptophan biosynthesis; L-tryptophan from chorismate: step 2/5.</text>
</comment>
<comment type="caution">
    <text evidence="10">The sequence shown here is derived from an EMBL/GenBank/DDBJ whole genome shotgun (WGS) entry which is preliminary data.</text>
</comment>
<evidence type="ECO:0000256" key="6">
    <source>
        <dbReference type="ARBA" id="ARBA00023141"/>
    </source>
</evidence>
<evidence type="ECO:0000313" key="11">
    <source>
        <dbReference type="Proteomes" id="UP000536773"/>
    </source>
</evidence>
<feature type="binding site" evidence="9">
    <location>
        <position position="165"/>
    </location>
    <ligand>
        <name>anthranilate</name>
        <dbReference type="ChEBI" id="CHEBI:16567"/>
        <label>2</label>
    </ligand>
</feature>
<dbReference type="HAMAP" id="MF_00211">
    <property type="entry name" value="TrpD"/>
    <property type="match status" value="1"/>
</dbReference>
<dbReference type="GO" id="GO:0005829">
    <property type="term" value="C:cytosol"/>
    <property type="evidence" value="ECO:0007669"/>
    <property type="project" value="TreeGrafter"/>
</dbReference>
<keyword evidence="9" id="KW-0460">Magnesium</keyword>
<protein>
    <recommendedName>
        <fullName evidence="9">Anthranilate phosphoribosyltransferase</fullName>
        <ecNumber evidence="9">2.4.2.18</ecNumber>
    </recommendedName>
</protein>
<comment type="catalytic activity">
    <reaction evidence="7 9">
        <text>N-(5-phospho-beta-D-ribosyl)anthranilate + diphosphate = 5-phospho-alpha-D-ribose 1-diphosphate + anthranilate</text>
        <dbReference type="Rhea" id="RHEA:11768"/>
        <dbReference type="ChEBI" id="CHEBI:16567"/>
        <dbReference type="ChEBI" id="CHEBI:18277"/>
        <dbReference type="ChEBI" id="CHEBI:33019"/>
        <dbReference type="ChEBI" id="CHEBI:58017"/>
        <dbReference type="EC" id="2.4.2.18"/>
    </reaction>
</comment>